<sequence length="269" mass="30643">MNTLTLNNLKIKPIKIIIKIISLIAINTNLALAKSQLLNFTTGKFPPYSTGSTDRPEGPMHDVILATCTQMRKDCFFHFVPWNFSIMMTQNNRITGFFPTVKNSSSENWLKFSKPIINSEFGFFTYKNKKNIDSTRNLQGFKLATHGPSELMRQLVQLSQDIPNSILYIDQDIENSFKRFSDSNKNNFKNYAVLSDKITGEYLINSLKLKNIHYRLKIADIQYSVGFPKKSVKAATIAQFNASLATVLNDQTFTKEVEKKYGVLLASKK</sequence>
<gene>
    <name evidence="2" type="ORF">KU39_81</name>
</gene>
<dbReference type="OrthoDB" id="5453932at2"/>
<dbReference type="EMBL" id="CP012508">
    <property type="protein sequence ID" value="ALB21269.1"/>
    <property type="molecule type" value="Genomic_DNA"/>
</dbReference>
<dbReference type="InterPro" id="IPR001638">
    <property type="entry name" value="Solute-binding_3/MltF_N"/>
</dbReference>
<evidence type="ECO:0000313" key="3">
    <source>
        <dbReference type="Proteomes" id="UP000029558"/>
    </source>
</evidence>
<dbReference type="Proteomes" id="UP000029558">
    <property type="component" value="Chromosome"/>
</dbReference>
<dbReference type="RefSeq" id="WP_017376253.1">
    <property type="nucleotide sequence ID" value="NZ_CP012508.1"/>
</dbReference>
<feature type="domain" description="Solute-binding protein family 3/N-terminal" evidence="1">
    <location>
        <begin position="41"/>
        <end position="259"/>
    </location>
</feature>
<dbReference type="Pfam" id="PF00497">
    <property type="entry name" value="SBP_bac_3"/>
    <property type="match status" value="1"/>
</dbReference>
<dbReference type="SUPFAM" id="SSF53850">
    <property type="entry name" value="Periplasmic binding protein-like II"/>
    <property type="match status" value="1"/>
</dbReference>
<name>A0A1L6TFW4_PISSA</name>
<dbReference type="AlphaFoldDB" id="A0A1L6TFW4"/>
<protein>
    <submittedName>
        <fullName evidence="2">ABC-type transporter, periplasmic subunit family 3</fullName>
    </submittedName>
</protein>
<proteinExistence type="predicted"/>
<organism evidence="2 3">
    <name type="scientific">Piscirickettsia salmonis</name>
    <dbReference type="NCBI Taxonomy" id="1238"/>
    <lineage>
        <taxon>Bacteria</taxon>
        <taxon>Pseudomonadati</taxon>
        <taxon>Pseudomonadota</taxon>
        <taxon>Gammaproteobacteria</taxon>
        <taxon>Thiotrichales</taxon>
        <taxon>Piscirickettsiaceae</taxon>
        <taxon>Piscirickettsia</taxon>
    </lineage>
</organism>
<evidence type="ECO:0000313" key="2">
    <source>
        <dbReference type="EMBL" id="ALB21269.1"/>
    </source>
</evidence>
<evidence type="ECO:0000259" key="1">
    <source>
        <dbReference type="Pfam" id="PF00497"/>
    </source>
</evidence>
<accession>A0A1L6TFW4</accession>
<reference evidence="2 3" key="1">
    <citation type="journal article" date="2014" name="Genome Announc.">
        <title>Comparative Genome Analysis of Two Isolates of the Fish Pathogen Piscirickettsia salmonis from Different Hosts Reveals Major Differences in Virulence-Associated Secretion Systems.</title>
        <authorList>
            <person name="Bohle H."/>
            <person name="Henriquez P."/>
            <person name="Grothusen H."/>
            <person name="Navas E."/>
            <person name="Sandoval A."/>
            <person name="Bustamante F."/>
            <person name="Bustos P."/>
            <person name="Mancilla M."/>
        </authorList>
    </citation>
    <scope>NUCLEOTIDE SEQUENCE [LARGE SCALE GENOMIC DNA]</scope>
    <source>
        <strain evidence="3">B1-32597</strain>
    </source>
</reference>
<dbReference type="Gene3D" id="3.40.190.10">
    <property type="entry name" value="Periplasmic binding protein-like II"/>
    <property type="match status" value="2"/>
</dbReference>